<dbReference type="Gene3D" id="1.10.357.10">
    <property type="entry name" value="Tetracycline Repressor, domain 2"/>
    <property type="match status" value="1"/>
</dbReference>
<dbReference type="Proteomes" id="UP000619033">
    <property type="component" value="Unassembled WGS sequence"/>
</dbReference>
<organism evidence="4 5">
    <name type="scientific">Fuscibacter oryzae</name>
    <dbReference type="NCBI Taxonomy" id="2803939"/>
    <lineage>
        <taxon>Bacteria</taxon>
        <taxon>Pseudomonadati</taxon>
        <taxon>Pseudomonadota</taxon>
        <taxon>Alphaproteobacteria</taxon>
        <taxon>Rhodobacterales</taxon>
        <taxon>Paracoccaceae</taxon>
        <taxon>Fuscibacter</taxon>
    </lineage>
</organism>
<dbReference type="GO" id="GO:0003700">
    <property type="term" value="F:DNA-binding transcription factor activity"/>
    <property type="evidence" value="ECO:0007669"/>
    <property type="project" value="TreeGrafter"/>
</dbReference>
<gene>
    <name evidence="4" type="ORF">JI744_16885</name>
</gene>
<dbReference type="RefSeq" id="WP_202662346.1">
    <property type="nucleotide sequence ID" value="NZ_JAESVP010000010.1"/>
</dbReference>
<feature type="domain" description="HTH tetR-type" evidence="3">
    <location>
        <begin position="10"/>
        <end position="70"/>
    </location>
</feature>
<dbReference type="EMBL" id="JAESVP010000010">
    <property type="protein sequence ID" value="MBL4929783.1"/>
    <property type="molecule type" value="Genomic_DNA"/>
</dbReference>
<evidence type="ECO:0000256" key="2">
    <source>
        <dbReference type="PROSITE-ProRule" id="PRU00335"/>
    </source>
</evidence>
<comment type="caution">
    <text evidence="4">The sequence shown here is derived from an EMBL/GenBank/DDBJ whole genome shotgun (WGS) entry which is preliminary data.</text>
</comment>
<reference evidence="4" key="1">
    <citation type="submission" date="2021-01" db="EMBL/GenBank/DDBJ databases">
        <title>Genome seq and assembly of Tabrizicola sp. KVB23.</title>
        <authorList>
            <person name="Chhetri G."/>
        </authorList>
    </citation>
    <scope>NUCLEOTIDE SEQUENCE</scope>
    <source>
        <strain evidence="4">KVB23</strain>
    </source>
</reference>
<feature type="DNA-binding region" description="H-T-H motif" evidence="2">
    <location>
        <begin position="33"/>
        <end position="52"/>
    </location>
</feature>
<keyword evidence="1 2" id="KW-0238">DNA-binding</keyword>
<sequence length="198" mass="20904">MSDSDHSPEDPKDAAILRSAFVAFAQYGLRRTSMADIAKGAGMSRPALYLHYSGKEDIFKALVRIHFARSETAVAKALAIAASPAETLLAAIRAIDGDAVEVMMNSPHADEILSSDTPFNQAEVQDSYSRITASIARWIAEGVLAGRLTLEGLGATAEEVAATIMAAKFGIKGASKDFAAYQAGVIRLTAVFGKALGR</sequence>
<evidence type="ECO:0000256" key="1">
    <source>
        <dbReference type="ARBA" id="ARBA00023125"/>
    </source>
</evidence>
<dbReference type="PRINTS" id="PR00455">
    <property type="entry name" value="HTHTETR"/>
</dbReference>
<evidence type="ECO:0000313" key="4">
    <source>
        <dbReference type="EMBL" id="MBL4929783.1"/>
    </source>
</evidence>
<dbReference type="InterPro" id="IPR050109">
    <property type="entry name" value="HTH-type_TetR-like_transc_reg"/>
</dbReference>
<name>A0A8J7MW97_9RHOB</name>
<protein>
    <submittedName>
        <fullName evidence="4">TetR/AcrR family transcriptional regulator</fullName>
    </submittedName>
</protein>
<evidence type="ECO:0000313" key="5">
    <source>
        <dbReference type="Proteomes" id="UP000619033"/>
    </source>
</evidence>
<dbReference type="Pfam" id="PF00440">
    <property type="entry name" value="TetR_N"/>
    <property type="match status" value="1"/>
</dbReference>
<dbReference type="GO" id="GO:0000976">
    <property type="term" value="F:transcription cis-regulatory region binding"/>
    <property type="evidence" value="ECO:0007669"/>
    <property type="project" value="TreeGrafter"/>
</dbReference>
<dbReference type="PANTHER" id="PTHR30055">
    <property type="entry name" value="HTH-TYPE TRANSCRIPTIONAL REGULATOR RUTR"/>
    <property type="match status" value="1"/>
</dbReference>
<dbReference type="InterPro" id="IPR009057">
    <property type="entry name" value="Homeodomain-like_sf"/>
</dbReference>
<accession>A0A8J7MW97</accession>
<dbReference type="InterPro" id="IPR001647">
    <property type="entry name" value="HTH_TetR"/>
</dbReference>
<proteinExistence type="predicted"/>
<dbReference type="Gene3D" id="1.10.10.60">
    <property type="entry name" value="Homeodomain-like"/>
    <property type="match status" value="1"/>
</dbReference>
<dbReference type="PANTHER" id="PTHR30055:SF146">
    <property type="entry name" value="HTH-TYPE TRANSCRIPTIONAL DUAL REGULATOR CECR"/>
    <property type="match status" value="1"/>
</dbReference>
<evidence type="ECO:0000259" key="3">
    <source>
        <dbReference type="PROSITE" id="PS50977"/>
    </source>
</evidence>
<dbReference type="SUPFAM" id="SSF46689">
    <property type="entry name" value="Homeodomain-like"/>
    <property type="match status" value="1"/>
</dbReference>
<dbReference type="PROSITE" id="PS50977">
    <property type="entry name" value="HTH_TETR_2"/>
    <property type="match status" value="1"/>
</dbReference>
<dbReference type="AlphaFoldDB" id="A0A8J7MW97"/>
<keyword evidence="5" id="KW-1185">Reference proteome</keyword>